<dbReference type="PROSITE" id="PS51384">
    <property type="entry name" value="FAD_FR"/>
    <property type="match status" value="1"/>
</dbReference>
<dbReference type="PANTHER" id="PTHR19384:SF128">
    <property type="entry name" value="NADPH OXIDOREDUCTASE A"/>
    <property type="match status" value="1"/>
</dbReference>
<dbReference type="FunFam" id="3.40.50.80:FF:000001">
    <property type="entry name" value="NADPH--cytochrome P450 reductase 1"/>
    <property type="match status" value="1"/>
</dbReference>
<dbReference type="GO" id="GO:0010181">
    <property type="term" value="F:FMN binding"/>
    <property type="evidence" value="ECO:0007669"/>
    <property type="project" value="InterPro"/>
</dbReference>
<dbReference type="GO" id="GO:0005829">
    <property type="term" value="C:cytosol"/>
    <property type="evidence" value="ECO:0007669"/>
    <property type="project" value="TreeGrafter"/>
</dbReference>
<protein>
    <recommendedName>
        <fullName evidence="1">assimilatory sulfite reductase (NADPH)</fullName>
        <ecNumber evidence="1">1.8.1.2</ecNumber>
    </recommendedName>
</protein>
<dbReference type="Pfam" id="PF00258">
    <property type="entry name" value="Flavodoxin_1"/>
    <property type="match status" value="1"/>
</dbReference>
<dbReference type="InterPro" id="IPR001094">
    <property type="entry name" value="Flavdoxin-like"/>
</dbReference>
<feature type="binding site" evidence="12">
    <location>
        <begin position="386"/>
        <end position="389"/>
    </location>
    <ligand>
        <name>FAD</name>
        <dbReference type="ChEBI" id="CHEBI:57692"/>
    </ligand>
</feature>
<evidence type="ECO:0000256" key="10">
    <source>
        <dbReference type="ARBA" id="ARBA00023192"/>
    </source>
</evidence>
<feature type="binding site" evidence="12">
    <location>
        <begin position="120"/>
        <end position="123"/>
    </location>
    <ligand>
        <name>FMN</name>
        <dbReference type="ChEBI" id="CHEBI:58210"/>
    </ligand>
</feature>
<feature type="binding site" evidence="12">
    <location>
        <begin position="404"/>
        <end position="406"/>
    </location>
    <ligand>
        <name>FAD</name>
        <dbReference type="ChEBI" id="CHEBI:57692"/>
    </ligand>
</feature>
<gene>
    <name evidence="15" type="ORF">N2K84_12615</name>
</gene>
<comment type="cofactor">
    <cofactor evidence="12">
        <name>FMN</name>
        <dbReference type="ChEBI" id="CHEBI:58210"/>
    </cofactor>
    <text evidence="12">Binds 1 FMN per subunit.</text>
</comment>
<dbReference type="Proteomes" id="UP001163821">
    <property type="component" value="Unassembled WGS sequence"/>
</dbReference>
<evidence type="ECO:0000256" key="1">
    <source>
        <dbReference type="ARBA" id="ARBA00012604"/>
    </source>
</evidence>
<dbReference type="Pfam" id="PF00667">
    <property type="entry name" value="FAD_binding_1"/>
    <property type="match status" value="1"/>
</dbReference>
<dbReference type="InterPro" id="IPR010199">
    <property type="entry name" value="CysJ"/>
</dbReference>
<dbReference type="InterPro" id="IPR001433">
    <property type="entry name" value="OxRdtase_FAD/NAD-bd"/>
</dbReference>
<dbReference type="SUPFAM" id="SSF52343">
    <property type="entry name" value="Ferredoxin reductase-like, C-terminal NADP-linked domain"/>
    <property type="match status" value="1"/>
</dbReference>
<keyword evidence="9 15" id="KW-0560">Oxidoreductase</keyword>
<dbReference type="InterPro" id="IPR039261">
    <property type="entry name" value="FNR_nucleotide-bd"/>
</dbReference>
<feature type="domain" description="Flavodoxin-like" evidence="13">
    <location>
        <begin position="67"/>
        <end position="205"/>
    </location>
</feature>
<dbReference type="Pfam" id="PF00175">
    <property type="entry name" value="NAD_binding_1"/>
    <property type="match status" value="1"/>
</dbReference>
<evidence type="ECO:0000256" key="6">
    <source>
        <dbReference type="ARBA" id="ARBA00022827"/>
    </source>
</evidence>
<keyword evidence="4" id="KW-0285">Flavoprotein</keyword>
<keyword evidence="5 12" id="KW-0288">FMN</keyword>
<comment type="catalytic activity">
    <reaction evidence="11">
        <text>hydrogen sulfide + 3 NADP(+) + 3 H2O = sulfite + 3 NADPH + 4 H(+)</text>
        <dbReference type="Rhea" id="RHEA:13801"/>
        <dbReference type="ChEBI" id="CHEBI:15377"/>
        <dbReference type="ChEBI" id="CHEBI:15378"/>
        <dbReference type="ChEBI" id="CHEBI:17359"/>
        <dbReference type="ChEBI" id="CHEBI:29919"/>
        <dbReference type="ChEBI" id="CHEBI:57783"/>
        <dbReference type="ChEBI" id="CHEBI:58349"/>
        <dbReference type="EC" id="1.8.1.2"/>
    </reaction>
</comment>
<proteinExistence type="predicted"/>
<sequence>MSIKLNPLNVEQAKALEQLISGAGPQQLIWLSGYFQGLSAGAYQPETEATAHARSVVQAVQAAALKLTILYGSHTGRSEGLAKKLRSLLAEKTIAADVFSMDDYNTKQLEQEQNLLVIVSTHGEGEPPQMAEDFHRFITGKRAPKLPNLNFSVLALGDKSYKLFCQTGIEIDHALKKAGAHELFPIVTCDVDYEEDATIWMDAILEKLAEHLPAAVQPVPAVIKAEEAVVYNQKNPFRATVLEKVKITGRDSDKEVNHVELSLDGSGISYQPGDSLGILADNPPVLVAQIIQTLKLDGQASVVLKKKEFTLENALRHQLEITVLNRGVVQHYAEKTALPGVQQLLDDEKLLDEYLWGHDVLDLLQDFPHELSEQELADLLRPLPPRLYSISSSQELVGDEVHITVSTVRYSNKGRERHGAASTYLADRIEVDQEIPVYIERNPGFRLPENEETPIIMVGAGTGIAPYRAFLQHREANNLKGKSWLFFGERHFQSDFLYQLEWQKYLKKGLLEKIDLAFSRDQDQKIYVQHRLAERQAEIFEWLENGASFYLCGDMKYMAKDVQKTLLDIIQNQGGMTEDQARDYFKKLKKEKRFQADVY</sequence>
<dbReference type="CDD" id="cd06199">
    <property type="entry name" value="SiR"/>
    <property type="match status" value="1"/>
</dbReference>
<keyword evidence="16" id="KW-1185">Reference proteome</keyword>
<dbReference type="InterPro" id="IPR023173">
    <property type="entry name" value="NADPH_Cyt_P450_Rdtase_alpha"/>
</dbReference>
<evidence type="ECO:0000256" key="2">
    <source>
        <dbReference type="ARBA" id="ARBA00022448"/>
    </source>
</evidence>
<evidence type="ECO:0000259" key="13">
    <source>
        <dbReference type="PROSITE" id="PS50902"/>
    </source>
</evidence>
<evidence type="ECO:0000256" key="5">
    <source>
        <dbReference type="ARBA" id="ARBA00022643"/>
    </source>
</evidence>
<name>A0AA41Y7U5_9BACT</name>
<evidence type="ECO:0000256" key="4">
    <source>
        <dbReference type="ARBA" id="ARBA00022630"/>
    </source>
</evidence>
<evidence type="ECO:0000256" key="12">
    <source>
        <dbReference type="PIRSR" id="PIRSR000207-1"/>
    </source>
</evidence>
<organism evidence="15 16">
    <name type="scientific">Gaoshiqia sediminis</name>
    <dbReference type="NCBI Taxonomy" id="2986998"/>
    <lineage>
        <taxon>Bacteria</taxon>
        <taxon>Pseudomonadati</taxon>
        <taxon>Bacteroidota</taxon>
        <taxon>Bacteroidia</taxon>
        <taxon>Marinilabiliales</taxon>
        <taxon>Prolixibacteraceae</taxon>
        <taxon>Gaoshiqia</taxon>
    </lineage>
</organism>
<keyword evidence="10" id="KW-0198">Cysteine biosynthesis</keyword>
<dbReference type="GO" id="GO:0004783">
    <property type="term" value="F:sulfite reductase (NADPH) activity"/>
    <property type="evidence" value="ECO:0007669"/>
    <property type="project" value="UniProtKB-EC"/>
</dbReference>
<dbReference type="InterPro" id="IPR029039">
    <property type="entry name" value="Flavoprotein-like_sf"/>
</dbReference>
<feature type="binding site" evidence="12">
    <location>
        <begin position="519"/>
        <end position="520"/>
    </location>
    <ligand>
        <name>NADP(+)</name>
        <dbReference type="ChEBI" id="CHEBI:58349"/>
    </ligand>
</feature>
<reference evidence="15" key="1">
    <citation type="submission" date="2022-10" db="EMBL/GenBank/DDBJ databases">
        <title>Gaoshiqiia sediminis gen. nov., sp. nov., isolated from coastal sediment.</title>
        <authorList>
            <person name="Yu W.X."/>
            <person name="Mu D.S."/>
            <person name="Du J.Z."/>
            <person name="Liang Y.Q."/>
        </authorList>
    </citation>
    <scope>NUCLEOTIDE SEQUENCE</scope>
    <source>
        <strain evidence="15">A06</strain>
    </source>
</reference>
<dbReference type="InterPro" id="IPR017938">
    <property type="entry name" value="Riboflavin_synthase-like_b-brl"/>
</dbReference>
<comment type="caution">
    <text evidence="15">The sequence shown here is derived from an EMBL/GenBank/DDBJ whole genome shotgun (WGS) entry which is preliminary data.</text>
</comment>
<dbReference type="InterPro" id="IPR003097">
    <property type="entry name" value="CysJ-like_FAD-binding"/>
</dbReference>
<dbReference type="Gene3D" id="1.20.990.10">
    <property type="entry name" value="NADPH-cytochrome p450 Reductase, Chain A, domain 3"/>
    <property type="match status" value="1"/>
</dbReference>
<evidence type="ECO:0000256" key="11">
    <source>
        <dbReference type="ARBA" id="ARBA00052219"/>
    </source>
</evidence>
<dbReference type="PROSITE" id="PS50902">
    <property type="entry name" value="FLAVODOXIN_LIKE"/>
    <property type="match status" value="1"/>
</dbReference>
<dbReference type="InterPro" id="IPR001709">
    <property type="entry name" value="Flavoprot_Pyr_Nucl_cyt_Rdtase"/>
</dbReference>
<evidence type="ECO:0000256" key="3">
    <source>
        <dbReference type="ARBA" id="ARBA00022605"/>
    </source>
</evidence>
<dbReference type="SUPFAM" id="SSF63380">
    <property type="entry name" value="Riboflavin synthase domain-like"/>
    <property type="match status" value="1"/>
</dbReference>
<evidence type="ECO:0000259" key="14">
    <source>
        <dbReference type="PROSITE" id="PS51384"/>
    </source>
</evidence>
<dbReference type="Gene3D" id="3.40.50.360">
    <property type="match status" value="1"/>
</dbReference>
<evidence type="ECO:0000256" key="9">
    <source>
        <dbReference type="ARBA" id="ARBA00023002"/>
    </source>
</evidence>
<dbReference type="EC" id="1.8.1.2" evidence="1"/>
<evidence type="ECO:0000256" key="7">
    <source>
        <dbReference type="ARBA" id="ARBA00022857"/>
    </source>
</evidence>
<keyword evidence="2" id="KW-0813">Transport</keyword>
<dbReference type="Gene3D" id="3.40.50.80">
    <property type="entry name" value="Nucleotide-binding domain of ferredoxin-NADP reductase (FNR) module"/>
    <property type="match status" value="1"/>
</dbReference>
<dbReference type="InterPro" id="IPR008254">
    <property type="entry name" value="Flavodoxin/NO_synth"/>
</dbReference>
<keyword evidence="3" id="KW-0028">Amino-acid biosynthesis</keyword>
<dbReference type="NCBIfam" id="TIGR01931">
    <property type="entry name" value="cysJ"/>
    <property type="match status" value="1"/>
</dbReference>
<feature type="binding site" evidence="12">
    <location>
        <position position="410"/>
    </location>
    <ligand>
        <name>FAD</name>
        <dbReference type="ChEBI" id="CHEBI:57692"/>
    </ligand>
</feature>
<dbReference type="GO" id="GO:0019344">
    <property type="term" value="P:cysteine biosynthetic process"/>
    <property type="evidence" value="ECO:0007669"/>
    <property type="project" value="UniProtKB-KW"/>
</dbReference>
<evidence type="ECO:0000313" key="15">
    <source>
        <dbReference type="EMBL" id="MCW0483579.1"/>
    </source>
</evidence>
<accession>A0AA41Y7U5</accession>
<feature type="binding site" evidence="12">
    <location>
        <begin position="156"/>
        <end position="165"/>
    </location>
    <ligand>
        <name>FMN</name>
        <dbReference type="ChEBI" id="CHEBI:58210"/>
    </ligand>
</feature>
<feature type="domain" description="FAD-binding FR-type" evidence="14">
    <location>
        <begin position="234"/>
        <end position="448"/>
    </location>
</feature>
<dbReference type="InterPro" id="IPR017927">
    <property type="entry name" value="FAD-bd_FR_type"/>
</dbReference>
<comment type="cofactor">
    <cofactor evidence="12">
        <name>FAD</name>
        <dbReference type="ChEBI" id="CHEBI:57692"/>
    </cofactor>
    <text evidence="12">Binds 1 FAD per subunit.</text>
</comment>
<dbReference type="SUPFAM" id="SSF52218">
    <property type="entry name" value="Flavoproteins"/>
    <property type="match status" value="1"/>
</dbReference>
<dbReference type="GO" id="GO:0050660">
    <property type="term" value="F:flavin adenine dinucleotide binding"/>
    <property type="evidence" value="ECO:0007669"/>
    <property type="project" value="InterPro"/>
</dbReference>
<dbReference type="PRINTS" id="PR00369">
    <property type="entry name" value="FLAVODOXIN"/>
</dbReference>
<feature type="binding site" evidence="12">
    <location>
        <begin position="525"/>
        <end position="529"/>
    </location>
    <ligand>
        <name>NADP(+)</name>
        <dbReference type="ChEBI" id="CHEBI:58349"/>
    </ligand>
</feature>
<dbReference type="PIRSF" id="PIRSF000207">
    <property type="entry name" value="SiR-FP_CysJ"/>
    <property type="match status" value="1"/>
</dbReference>
<feature type="binding site" evidence="12">
    <location>
        <position position="561"/>
    </location>
    <ligand>
        <name>NADP(+)</name>
        <dbReference type="ChEBI" id="CHEBI:58349"/>
    </ligand>
</feature>
<dbReference type="RefSeq" id="WP_282592180.1">
    <property type="nucleotide sequence ID" value="NZ_JAPAAF010000018.1"/>
</dbReference>
<feature type="binding site" evidence="12">
    <location>
        <position position="599"/>
    </location>
    <ligand>
        <name>FAD</name>
        <dbReference type="ChEBI" id="CHEBI:57692"/>
    </ligand>
</feature>
<keyword evidence="7 12" id="KW-0521">NADP</keyword>
<dbReference type="AlphaFoldDB" id="A0AA41Y7U5"/>
<dbReference type="Gene3D" id="2.40.30.10">
    <property type="entry name" value="Translation factors"/>
    <property type="match status" value="1"/>
</dbReference>
<evidence type="ECO:0000313" key="16">
    <source>
        <dbReference type="Proteomes" id="UP001163821"/>
    </source>
</evidence>
<keyword evidence="6 12" id="KW-0274">FAD</keyword>
<dbReference type="PANTHER" id="PTHR19384">
    <property type="entry name" value="NITRIC OXIDE SYNTHASE-RELATED"/>
    <property type="match status" value="1"/>
</dbReference>
<keyword evidence="8" id="KW-0249">Electron transport</keyword>
<feature type="binding site" evidence="12">
    <location>
        <begin position="419"/>
        <end position="422"/>
    </location>
    <ligand>
        <name>FAD</name>
        <dbReference type="ChEBI" id="CHEBI:57692"/>
    </ligand>
</feature>
<evidence type="ECO:0000256" key="8">
    <source>
        <dbReference type="ARBA" id="ARBA00022982"/>
    </source>
</evidence>
<feature type="binding site" evidence="12">
    <location>
        <position position="322"/>
    </location>
    <ligand>
        <name>FAD</name>
        <dbReference type="ChEBI" id="CHEBI:57692"/>
    </ligand>
</feature>
<dbReference type="PRINTS" id="PR00371">
    <property type="entry name" value="FPNCR"/>
</dbReference>
<dbReference type="EMBL" id="JAPAAF010000018">
    <property type="protein sequence ID" value="MCW0483579.1"/>
    <property type="molecule type" value="Genomic_DNA"/>
</dbReference>